<protein>
    <submittedName>
        <fullName evidence="3">DNA-binding domain of Mlu1-box binding protein MBP1</fullName>
    </submittedName>
</protein>
<feature type="region of interest" description="Disordered" evidence="1">
    <location>
        <begin position="1"/>
        <end position="45"/>
    </location>
</feature>
<dbReference type="OrthoDB" id="5562739at2759"/>
<sequence>MEIQSLLNPLCCDRKERHSSPSPTPTSMPRSFAPYAPASKRQKVPKDAPIFTKGSKFKGKINYPPHEAGDDEELAAQHHRFQIYPLGEIGKYCRHIPYNSEKKDFMAKTGRESFEVFQYTYKVPGDDREYTVLWDYNIGLVRITPFFKCCKYSKTTPAKVLNLNEGLRDISYSITGGALAAQGYWMPFKAAKAVAATFCYNIRHAFTPVFGKDFLFMCTPPSDPNFAKFKIDPEIILECTAESNRWRLESEERRTPARQRSVTVGTLKSHFACAPWAIKSVRQGKSKPVDVESGYGTDTDQSDKYMCSPQVSPMSRAWTSINRSGSP</sequence>
<organism evidence="3 4">
    <name type="scientific">Lepidopterella palustris CBS 459.81</name>
    <dbReference type="NCBI Taxonomy" id="1314670"/>
    <lineage>
        <taxon>Eukaryota</taxon>
        <taxon>Fungi</taxon>
        <taxon>Dikarya</taxon>
        <taxon>Ascomycota</taxon>
        <taxon>Pezizomycotina</taxon>
        <taxon>Dothideomycetes</taxon>
        <taxon>Pleosporomycetidae</taxon>
        <taxon>Mytilinidiales</taxon>
        <taxon>Argynnaceae</taxon>
        <taxon>Lepidopterella</taxon>
    </lineage>
</organism>
<reference evidence="3 4" key="1">
    <citation type="journal article" date="2016" name="Nat. Commun.">
        <title>Ectomycorrhizal ecology is imprinted in the genome of the dominant symbiotic fungus Cenococcum geophilum.</title>
        <authorList>
            <consortium name="DOE Joint Genome Institute"/>
            <person name="Peter M."/>
            <person name="Kohler A."/>
            <person name="Ohm R.A."/>
            <person name="Kuo A."/>
            <person name="Krutzmann J."/>
            <person name="Morin E."/>
            <person name="Arend M."/>
            <person name="Barry K.W."/>
            <person name="Binder M."/>
            <person name="Choi C."/>
            <person name="Clum A."/>
            <person name="Copeland A."/>
            <person name="Grisel N."/>
            <person name="Haridas S."/>
            <person name="Kipfer T."/>
            <person name="LaButti K."/>
            <person name="Lindquist E."/>
            <person name="Lipzen A."/>
            <person name="Maire R."/>
            <person name="Meier B."/>
            <person name="Mihaltcheva S."/>
            <person name="Molinier V."/>
            <person name="Murat C."/>
            <person name="Poggeler S."/>
            <person name="Quandt C.A."/>
            <person name="Sperisen C."/>
            <person name="Tritt A."/>
            <person name="Tisserant E."/>
            <person name="Crous P.W."/>
            <person name="Henrissat B."/>
            <person name="Nehls U."/>
            <person name="Egli S."/>
            <person name="Spatafora J.W."/>
            <person name="Grigoriev I.V."/>
            <person name="Martin F.M."/>
        </authorList>
    </citation>
    <scope>NUCLEOTIDE SEQUENCE [LARGE SCALE GENOMIC DNA]</scope>
    <source>
        <strain evidence="3 4">CBS 459.81</strain>
    </source>
</reference>
<gene>
    <name evidence="3" type="ORF">K432DRAFT_279538</name>
</gene>
<keyword evidence="4" id="KW-1185">Reference proteome</keyword>
<dbReference type="EMBL" id="KV745221">
    <property type="protein sequence ID" value="OCK76325.1"/>
    <property type="molecule type" value="Genomic_DNA"/>
</dbReference>
<dbReference type="Proteomes" id="UP000250266">
    <property type="component" value="Unassembled WGS sequence"/>
</dbReference>
<feature type="non-terminal residue" evidence="3">
    <location>
        <position position="1"/>
    </location>
</feature>
<dbReference type="PANTHER" id="PTHR43828:SF5">
    <property type="entry name" value="TRANSCRIPTIONAL REPRESSOR XBP1"/>
    <property type="match status" value="1"/>
</dbReference>
<dbReference type="InterPro" id="IPR003163">
    <property type="entry name" value="Tscrpt_reg_HTH_APSES-type"/>
</dbReference>
<evidence type="ECO:0000256" key="1">
    <source>
        <dbReference type="SAM" id="MobiDB-lite"/>
    </source>
</evidence>
<evidence type="ECO:0000313" key="3">
    <source>
        <dbReference type="EMBL" id="OCK76325.1"/>
    </source>
</evidence>
<dbReference type="InterPro" id="IPR036887">
    <property type="entry name" value="HTH_APSES_sf"/>
</dbReference>
<feature type="region of interest" description="Disordered" evidence="1">
    <location>
        <begin position="287"/>
        <end position="311"/>
    </location>
</feature>
<dbReference type="GO" id="GO:0033309">
    <property type="term" value="C:SBF transcription complex"/>
    <property type="evidence" value="ECO:0007669"/>
    <property type="project" value="TreeGrafter"/>
</dbReference>
<dbReference type="GO" id="GO:0000981">
    <property type="term" value="F:DNA-binding transcription factor activity, RNA polymerase II-specific"/>
    <property type="evidence" value="ECO:0007669"/>
    <property type="project" value="UniProtKB-ARBA"/>
</dbReference>
<dbReference type="SUPFAM" id="SSF54616">
    <property type="entry name" value="DNA-binding domain of Mlu1-box binding protein MBP1"/>
    <property type="match status" value="1"/>
</dbReference>
<dbReference type="GO" id="GO:0003677">
    <property type="term" value="F:DNA binding"/>
    <property type="evidence" value="ECO:0007669"/>
    <property type="project" value="UniProtKB-KW"/>
</dbReference>
<dbReference type="Gene3D" id="3.10.260.10">
    <property type="entry name" value="Transcription regulator HTH, APSES-type DNA-binding domain"/>
    <property type="match status" value="1"/>
</dbReference>
<accession>A0A8E2JBC1</accession>
<dbReference type="AlphaFoldDB" id="A0A8E2JBC1"/>
<feature type="domain" description="HTH APSES-type" evidence="2">
    <location>
        <begin position="103"/>
        <end position="221"/>
    </location>
</feature>
<name>A0A8E2JBC1_9PEZI</name>
<proteinExistence type="predicted"/>
<dbReference type="InterPro" id="IPR051642">
    <property type="entry name" value="SWI6-like"/>
</dbReference>
<dbReference type="GO" id="GO:0030907">
    <property type="term" value="C:MBF transcription complex"/>
    <property type="evidence" value="ECO:0007669"/>
    <property type="project" value="TreeGrafter"/>
</dbReference>
<evidence type="ECO:0000313" key="4">
    <source>
        <dbReference type="Proteomes" id="UP000250266"/>
    </source>
</evidence>
<evidence type="ECO:0000259" key="2">
    <source>
        <dbReference type="PROSITE" id="PS51299"/>
    </source>
</evidence>
<keyword evidence="3" id="KW-0238">DNA-binding</keyword>
<dbReference type="PROSITE" id="PS51299">
    <property type="entry name" value="HTH_APSES"/>
    <property type="match status" value="1"/>
</dbReference>
<dbReference type="PANTHER" id="PTHR43828">
    <property type="entry name" value="ASPARAGINASE"/>
    <property type="match status" value="1"/>
</dbReference>